<accession>A0ABV7T7R7</accession>
<protein>
    <recommendedName>
        <fullName evidence="4">Peptide methionine sulfoxide reductase MsrB</fullName>
        <ecNumber evidence="4">1.8.4.12</ecNumber>
    </recommendedName>
    <alternativeName>
        <fullName evidence="4">Peptide-methionine (R)-S-oxide reductase</fullName>
    </alternativeName>
</protein>
<feature type="active site" description="Nucleophile" evidence="4">
    <location>
        <position position="119"/>
    </location>
</feature>
<feature type="domain" description="MsrB" evidence="5">
    <location>
        <begin position="8"/>
        <end position="130"/>
    </location>
</feature>
<dbReference type="HAMAP" id="MF_01400">
    <property type="entry name" value="MsrB"/>
    <property type="match status" value="1"/>
</dbReference>
<dbReference type="EMBL" id="JBHRXZ010000024">
    <property type="protein sequence ID" value="MFC3608914.1"/>
    <property type="molecule type" value="Genomic_DNA"/>
</dbReference>
<comment type="cofactor">
    <cofactor evidence="4">
        <name>Zn(2+)</name>
        <dbReference type="ChEBI" id="CHEBI:29105"/>
    </cofactor>
    <text evidence="4">Binds 1 zinc ion per subunit. The zinc ion is important for the structural integrity of the protein.</text>
</comment>
<dbReference type="InterPro" id="IPR028427">
    <property type="entry name" value="Met_Sox_Rdtase_MsrB"/>
</dbReference>
<evidence type="ECO:0000259" key="5">
    <source>
        <dbReference type="PROSITE" id="PS51790"/>
    </source>
</evidence>
<keyword evidence="4" id="KW-0862">Zinc</keyword>
<dbReference type="PROSITE" id="PS51790">
    <property type="entry name" value="MSRB"/>
    <property type="match status" value="1"/>
</dbReference>
<dbReference type="SUPFAM" id="SSF51316">
    <property type="entry name" value="Mss4-like"/>
    <property type="match status" value="1"/>
</dbReference>
<comment type="caution">
    <text evidence="6">The sequence shown here is derived from an EMBL/GenBank/DDBJ whole genome shotgun (WGS) entry which is preliminary data.</text>
</comment>
<dbReference type="Gene3D" id="2.170.150.20">
    <property type="entry name" value="Peptide methionine sulfoxide reductase"/>
    <property type="match status" value="1"/>
</dbReference>
<dbReference type="RefSeq" id="WP_386365978.1">
    <property type="nucleotide sequence ID" value="NZ_JBHRXZ010000024.1"/>
</dbReference>
<dbReference type="Proteomes" id="UP001595630">
    <property type="component" value="Unassembled WGS sequence"/>
</dbReference>
<sequence length="132" mass="14737">MNKVEKSLDAWREELSDEQFHVCRLGGTERAFTGRYHDTKTPGVYHCACCGEPLFDSDTKYDSGSGWPSYFQPVSDAALASHDDSSHGMRRTEVRCARCDAHLGHVFPDGPEPTGLRFCINSASLELRPREA</sequence>
<evidence type="ECO:0000313" key="7">
    <source>
        <dbReference type="Proteomes" id="UP001595630"/>
    </source>
</evidence>
<proteinExistence type="inferred from homology"/>
<feature type="binding site" evidence="4">
    <location>
        <position position="96"/>
    </location>
    <ligand>
        <name>Zn(2+)</name>
        <dbReference type="ChEBI" id="CHEBI:29105"/>
    </ligand>
</feature>
<evidence type="ECO:0000313" key="6">
    <source>
        <dbReference type="EMBL" id="MFC3608914.1"/>
    </source>
</evidence>
<dbReference type="InterPro" id="IPR002579">
    <property type="entry name" value="Met_Sox_Rdtase_MsrB_dom"/>
</dbReference>
<feature type="binding site" evidence="4">
    <location>
        <position position="47"/>
    </location>
    <ligand>
        <name>Zn(2+)</name>
        <dbReference type="ChEBI" id="CHEBI:29105"/>
    </ligand>
</feature>
<feature type="binding site" evidence="4">
    <location>
        <position position="99"/>
    </location>
    <ligand>
        <name>Zn(2+)</name>
        <dbReference type="ChEBI" id="CHEBI:29105"/>
    </ligand>
</feature>
<evidence type="ECO:0000256" key="1">
    <source>
        <dbReference type="ARBA" id="ARBA00007174"/>
    </source>
</evidence>
<dbReference type="PANTHER" id="PTHR10173">
    <property type="entry name" value="METHIONINE SULFOXIDE REDUCTASE"/>
    <property type="match status" value="1"/>
</dbReference>
<name>A0ABV7T7R7_9GAMM</name>
<dbReference type="Pfam" id="PF01641">
    <property type="entry name" value="SelR"/>
    <property type="match status" value="1"/>
</dbReference>
<keyword evidence="2 4" id="KW-0560">Oxidoreductase</keyword>
<evidence type="ECO:0000256" key="3">
    <source>
        <dbReference type="ARBA" id="ARBA00048488"/>
    </source>
</evidence>
<feature type="binding site" evidence="4">
    <location>
        <position position="50"/>
    </location>
    <ligand>
        <name>Zn(2+)</name>
        <dbReference type="ChEBI" id="CHEBI:29105"/>
    </ligand>
</feature>
<dbReference type="GO" id="GO:0033743">
    <property type="term" value="F:peptide-methionine (R)-S-oxide reductase activity"/>
    <property type="evidence" value="ECO:0007669"/>
    <property type="project" value="UniProtKB-EC"/>
</dbReference>
<dbReference type="PANTHER" id="PTHR10173:SF52">
    <property type="entry name" value="METHIONINE-R-SULFOXIDE REDUCTASE B1"/>
    <property type="match status" value="1"/>
</dbReference>
<dbReference type="NCBIfam" id="TIGR00357">
    <property type="entry name" value="peptide-methionine (R)-S-oxide reductase MsrB"/>
    <property type="match status" value="1"/>
</dbReference>
<reference evidence="7" key="1">
    <citation type="journal article" date="2019" name="Int. J. Syst. Evol. Microbiol.">
        <title>The Global Catalogue of Microorganisms (GCM) 10K type strain sequencing project: providing services to taxonomists for standard genome sequencing and annotation.</title>
        <authorList>
            <consortium name="The Broad Institute Genomics Platform"/>
            <consortium name="The Broad Institute Genome Sequencing Center for Infectious Disease"/>
            <person name="Wu L."/>
            <person name="Ma J."/>
        </authorList>
    </citation>
    <scope>NUCLEOTIDE SEQUENCE [LARGE SCALE GENOMIC DNA]</scope>
    <source>
        <strain evidence="7">KCTC 42447</strain>
    </source>
</reference>
<evidence type="ECO:0000256" key="2">
    <source>
        <dbReference type="ARBA" id="ARBA00023002"/>
    </source>
</evidence>
<organism evidence="6 7">
    <name type="scientific">Stutzerimonas tarimensis</name>
    <dbReference type="NCBI Taxonomy" id="1507735"/>
    <lineage>
        <taxon>Bacteria</taxon>
        <taxon>Pseudomonadati</taxon>
        <taxon>Pseudomonadota</taxon>
        <taxon>Gammaproteobacteria</taxon>
        <taxon>Pseudomonadales</taxon>
        <taxon>Pseudomonadaceae</taxon>
        <taxon>Stutzerimonas</taxon>
    </lineage>
</organism>
<comment type="catalytic activity">
    <reaction evidence="3 4">
        <text>L-methionyl-[protein] + [thioredoxin]-disulfide + H2O = L-methionyl-(R)-S-oxide-[protein] + [thioredoxin]-dithiol</text>
        <dbReference type="Rhea" id="RHEA:24164"/>
        <dbReference type="Rhea" id="RHEA-COMP:10698"/>
        <dbReference type="Rhea" id="RHEA-COMP:10700"/>
        <dbReference type="Rhea" id="RHEA-COMP:12313"/>
        <dbReference type="Rhea" id="RHEA-COMP:12314"/>
        <dbReference type="ChEBI" id="CHEBI:15377"/>
        <dbReference type="ChEBI" id="CHEBI:16044"/>
        <dbReference type="ChEBI" id="CHEBI:29950"/>
        <dbReference type="ChEBI" id="CHEBI:45764"/>
        <dbReference type="ChEBI" id="CHEBI:50058"/>
        <dbReference type="EC" id="1.8.4.12"/>
    </reaction>
</comment>
<comment type="similarity">
    <text evidence="1 4">Belongs to the MsrB Met sulfoxide reductase family.</text>
</comment>
<evidence type="ECO:0000256" key="4">
    <source>
        <dbReference type="HAMAP-Rule" id="MF_01400"/>
    </source>
</evidence>
<keyword evidence="4" id="KW-0479">Metal-binding</keyword>
<keyword evidence="7" id="KW-1185">Reference proteome</keyword>
<gene>
    <name evidence="4 6" type="primary">msrB</name>
    <name evidence="6" type="ORF">ACFOMF_14110</name>
</gene>
<dbReference type="EC" id="1.8.4.12" evidence="4"/>
<dbReference type="InterPro" id="IPR011057">
    <property type="entry name" value="Mss4-like_sf"/>
</dbReference>